<dbReference type="PANTHER" id="PTHR37824:SF1">
    <property type="entry name" value="IRON-REGULATED SURFACE DETERMINANT PROTEIN C"/>
    <property type="match status" value="1"/>
</dbReference>
<reference evidence="11 12" key="1">
    <citation type="submission" date="2012-12" db="EMBL/GenBank/DDBJ databases">
        <title>Novel taxa of Listeriaceae from agricultural environments in the United States.</title>
        <authorList>
            <person name="den Bakker H.C."/>
            <person name="Allred A."/>
            <person name="Warchocki S."/>
            <person name="Wright E.M."/>
            <person name="Burrell A."/>
            <person name="Nightingale K.K."/>
            <person name="Kephart D."/>
            <person name="Wiedmann M."/>
        </authorList>
    </citation>
    <scope>NUCLEOTIDE SEQUENCE [LARGE SCALE GENOMIC DNA]</scope>
    <source>
        <strain evidence="11 12">FSL F6-1037</strain>
    </source>
</reference>
<evidence type="ECO:0000256" key="3">
    <source>
        <dbReference type="ARBA" id="ARBA00022525"/>
    </source>
</evidence>
<feature type="region of interest" description="Disordered" evidence="7">
    <location>
        <begin position="151"/>
        <end position="188"/>
    </location>
</feature>
<feature type="compositionally biased region" description="Polar residues" evidence="7">
    <location>
        <begin position="172"/>
        <end position="181"/>
    </location>
</feature>
<keyword evidence="8" id="KW-1133">Transmembrane helix</keyword>
<keyword evidence="5" id="KW-0408">Iron</keyword>
<evidence type="ECO:0000256" key="5">
    <source>
        <dbReference type="ARBA" id="ARBA00023004"/>
    </source>
</evidence>
<dbReference type="InterPro" id="IPR006635">
    <property type="entry name" value="NEAT_dom"/>
</dbReference>
<comment type="caution">
    <text evidence="11">The sequence shown here is derived from an EMBL/GenBank/DDBJ whole genome shotgun (WGS) entry which is preliminary data.</text>
</comment>
<dbReference type="Gene3D" id="2.60.40.1850">
    <property type="match status" value="1"/>
</dbReference>
<evidence type="ECO:0000256" key="9">
    <source>
        <dbReference type="SAM" id="SignalP"/>
    </source>
</evidence>
<gene>
    <name evidence="11" type="ORF">BCAMP_11770</name>
</gene>
<dbReference type="InterPro" id="IPR019909">
    <property type="entry name" value="Haem_uptake_protein_IsdC"/>
</dbReference>
<feature type="signal peptide" evidence="9">
    <location>
        <begin position="1"/>
        <end position="27"/>
    </location>
</feature>
<dbReference type="GO" id="GO:0015886">
    <property type="term" value="P:heme transport"/>
    <property type="evidence" value="ECO:0007669"/>
    <property type="project" value="InterPro"/>
</dbReference>
<protein>
    <recommendedName>
        <fullName evidence="10">NEAT domain-containing protein</fullName>
    </recommendedName>
</protein>
<evidence type="ECO:0000313" key="11">
    <source>
        <dbReference type="EMBL" id="EUJ35470.1"/>
    </source>
</evidence>
<dbReference type="STRING" id="1265861.BCAMP_11770"/>
<name>W7CE54_9LIST</name>
<dbReference type="SMART" id="SM00725">
    <property type="entry name" value="NEAT"/>
    <property type="match status" value="1"/>
</dbReference>
<keyword evidence="12" id="KW-1185">Reference proteome</keyword>
<keyword evidence="6" id="KW-0572">Peptidoglycan-anchor</keyword>
<dbReference type="Pfam" id="PF05031">
    <property type="entry name" value="NEAT"/>
    <property type="match status" value="1"/>
</dbReference>
<dbReference type="PROSITE" id="PS50978">
    <property type="entry name" value="NEAT"/>
    <property type="match status" value="1"/>
</dbReference>
<dbReference type="PANTHER" id="PTHR37824">
    <property type="entry name" value="IRON-REGULATED SURFACE DETERMINANT PROTEIN C"/>
    <property type="match status" value="1"/>
</dbReference>
<dbReference type="EMBL" id="AODH01000056">
    <property type="protein sequence ID" value="EUJ35470.1"/>
    <property type="molecule type" value="Genomic_DNA"/>
</dbReference>
<dbReference type="InterPro" id="IPR050436">
    <property type="entry name" value="IsdA"/>
</dbReference>
<evidence type="ECO:0000256" key="6">
    <source>
        <dbReference type="ARBA" id="ARBA00023088"/>
    </source>
</evidence>
<evidence type="ECO:0000256" key="1">
    <source>
        <dbReference type="ARBA" id="ARBA00004168"/>
    </source>
</evidence>
<dbReference type="Proteomes" id="UP000019243">
    <property type="component" value="Unassembled WGS sequence"/>
</dbReference>
<evidence type="ECO:0000256" key="4">
    <source>
        <dbReference type="ARBA" id="ARBA00022729"/>
    </source>
</evidence>
<feature type="chain" id="PRO_5004889749" description="NEAT domain-containing protein" evidence="9">
    <location>
        <begin position="28"/>
        <end position="219"/>
    </location>
</feature>
<keyword evidence="2" id="KW-0134">Cell wall</keyword>
<dbReference type="NCBIfam" id="TIGR03063">
    <property type="entry name" value="srtB_target"/>
    <property type="match status" value="1"/>
</dbReference>
<organism evidence="11 12">
    <name type="scientific">Brochothrix campestris FSL F6-1037</name>
    <dbReference type="NCBI Taxonomy" id="1265861"/>
    <lineage>
        <taxon>Bacteria</taxon>
        <taxon>Bacillati</taxon>
        <taxon>Bacillota</taxon>
        <taxon>Bacilli</taxon>
        <taxon>Bacillales</taxon>
        <taxon>Listeriaceae</taxon>
        <taxon>Brochothrix</taxon>
    </lineage>
</organism>
<accession>W7CE54</accession>
<evidence type="ECO:0000256" key="7">
    <source>
        <dbReference type="SAM" id="MobiDB-lite"/>
    </source>
</evidence>
<dbReference type="AlphaFoldDB" id="W7CE54"/>
<dbReference type="GO" id="GO:0009274">
    <property type="term" value="C:peptidoglycan-based cell wall"/>
    <property type="evidence" value="ECO:0007669"/>
    <property type="project" value="InterPro"/>
</dbReference>
<dbReference type="CDD" id="cd06920">
    <property type="entry name" value="NEAT"/>
    <property type="match status" value="1"/>
</dbReference>
<feature type="transmembrane region" description="Helical" evidence="8">
    <location>
        <begin position="195"/>
        <end position="212"/>
    </location>
</feature>
<dbReference type="RefSeq" id="WP_035315611.1">
    <property type="nucleotide sequence ID" value="NZ_AODH01000056.1"/>
</dbReference>
<keyword evidence="8" id="KW-0812">Transmembrane</keyword>
<evidence type="ECO:0000256" key="2">
    <source>
        <dbReference type="ARBA" id="ARBA00022512"/>
    </source>
</evidence>
<dbReference type="InterPro" id="IPR017502">
    <property type="entry name" value="Sortase_SrtB_target"/>
</dbReference>
<keyword evidence="3" id="KW-0964">Secreted</keyword>
<dbReference type="SUPFAM" id="SSF158911">
    <property type="entry name" value="NEAT domain-like"/>
    <property type="match status" value="1"/>
</dbReference>
<evidence type="ECO:0000259" key="10">
    <source>
        <dbReference type="PROSITE" id="PS50978"/>
    </source>
</evidence>
<dbReference type="InterPro" id="IPR037250">
    <property type="entry name" value="NEAT_dom_sf"/>
</dbReference>
<dbReference type="NCBIfam" id="TIGR01167">
    <property type="entry name" value="LPXTG_anchor"/>
    <property type="match status" value="1"/>
</dbReference>
<feature type="domain" description="NEAT" evidence="10">
    <location>
        <begin position="29"/>
        <end position="148"/>
    </location>
</feature>
<evidence type="ECO:0000313" key="12">
    <source>
        <dbReference type="Proteomes" id="UP000019243"/>
    </source>
</evidence>
<dbReference type="GO" id="GO:0030492">
    <property type="term" value="F:hemoglobin binding"/>
    <property type="evidence" value="ECO:0007669"/>
    <property type="project" value="InterPro"/>
</dbReference>
<dbReference type="PATRIC" id="fig|1265861.3.peg.2309"/>
<comment type="subcellular location">
    <subcellularLocation>
        <location evidence="1">Secreted</location>
        <location evidence="1">Cell wall</location>
        <topology evidence="1">Peptidoglycan-anchor</topology>
    </subcellularLocation>
</comment>
<evidence type="ECO:0000256" key="8">
    <source>
        <dbReference type="SAM" id="Phobius"/>
    </source>
</evidence>
<dbReference type="OrthoDB" id="2413751at2"/>
<keyword evidence="4 9" id="KW-0732">Signal</keyword>
<sequence>MKKISILIAAIITMAVCNIFLATPSKAAIADGNYKVNYTVLDSEASSASMANDYFDKPAALTVTDGKATLDLQVNHSTWITGLTVAGSQGQVLSSSKSADTRKVRFNIGEAKQSLPATIKVDIDNESLNYHHNYKINLSLDLSTTDEATAATSKTTKTDDSSDAAVSKTDTNTSATGQTSAAKVANPKSGDTNSLALYGGLALVAAVGLIISRKKRTVK</sequence>
<keyword evidence="8" id="KW-0472">Membrane</keyword>
<dbReference type="NCBIfam" id="TIGR03656">
    <property type="entry name" value="IsdC"/>
    <property type="match status" value="1"/>
</dbReference>
<proteinExistence type="predicted"/>